<keyword evidence="1" id="KW-1133">Transmembrane helix</keyword>
<proteinExistence type="predicted"/>
<evidence type="ECO:0008006" key="4">
    <source>
        <dbReference type="Google" id="ProtNLM"/>
    </source>
</evidence>
<evidence type="ECO:0000256" key="1">
    <source>
        <dbReference type="SAM" id="Phobius"/>
    </source>
</evidence>
<reference evidence="2 3" key="1">
    <citation type="journal article" date="2010" name="PLoS Genet.">
        <title>Analysis of the Legionella longbeachae genome and transcriptome uncovers unique strategies to cause Legionnaires' disease.</title>
        <authorList>
            <person name="Cazalet C."/>
            <person name="Gomez-Valero L."/>
            <person name="Rusniok C."/>
            <person name="Lomma M."/>
            <person name="Dervins-Ravault D."/>
            <person name="Newton H."/>
            <person name="Sansom F."/>
            <person name="Jarraud S."/>
            <person name="Zidane N."/>
            <person name="Ma L."/>
            <person name="Bouchier C."/>
            <person name="Etienne J."/>
            <person name="Hartland E."/>
            <person name="Buchrieser C."/>
        </authorList>
    </citation>
    <scope>NUCLEOTIDE SEQUENCE [LARGE SCALE GENOMIC DNA]</scope>
    <source>
        <strain evidence="2 3">NSW150</strain>
    </source>
</reference>
<dbReference type="KEGG" id="llo:LLO_1322"/>
<protein>
    <recommendedName>
        <fullName evidence="4">Dot/Icm T4SS effector</fullName>
    </recommendedName>
</protein>
<dbReference type="Proteomes" id="UP000001060">
    <property type="component" value="Chromosome"/>
</dbReference>
<dbReference type="STRING" id="661367.LLO_1322"/>
<keyword evidence="1" id="KW-0472">Membrane</keyword>
<keyword evidence="1" id="KW-0812">Transmembrane</keyword>
<gene>
    <name evidence="2" type="ordered locus">LLO_1322</name>
</gene>
<dbReference type="RefSeq" id="WP_003631944.1">
    <property type="nucleotide sequence ID" value="NC_013861.1"/>
</dbReference>
<dbReference type="GeneID" id="40925560"/>
<dbReference type="SUPFAM" id="SSF56784">
    <property type="entry name" value="HAD-like"/>
    <property type="match status" value="1"/>
</dbReference>
<keyword evidence="3" id="KW-1185">Reference proteome</keyword>
<dbReference type="HOGENOM" id="CLU_694076_0_0_6"/>
<dbReference type="AlphaFoldDB" id="D3HS03"/>
<accession>D3HS03</accession>
<name>D3HS03_LEGLN</name>
<sequence length="364" mass="41012">MSIIIIYTNFDGTITEKTGENTVFTEFYQSLLKGYKKGVRQDYKKTSMKEPSEIQSIFEAKFGKYNENFDYKQRDTDFLMSSNAVNFFHGLLTKCGITVNIVTNNRIEYIKAIFKYQGFSDKQINKLTIFDSGHKFADVDSQLAHQKYKVNRIYILDDNEADYIEMLRAVKSNGYNEKEIRGYNKKPGQFEWIHYLKNIKKIVPLVRDEPASGVDDLRKNFLPTNKPNLSSNFYVLKMMTIWAGIGLTAGLGIGFNLVETGLLSSFSGNKLGALAVGALIAVGCGLLSSVIGFDIAKGVESKPNETQKRNPVIDHGDSHEFMRDLERSLKGDIRNAPSVDVLPVPTSAKDNVVRKTEPLTKTFT</sequence>
<evidence type="ECO:0000313" key="3">
    <source>
        <dbReference type="Proteomes" id="UP000001060"/>
    </source>
</evidence>
<organism evidence="2 3">
    <name type="scientific">Legionella longbeachae serogroup 1 (strain NSW150)</name>
    <dbReference type="NCBI Taxonomy" id="661367"/>
    <lineage>
        <taxon>Bacteria</taxon>
        <taxon>Pseudomonadati</taxon>
        <taxon>Pseudomonadota</taxon>
        <taxon>Gammaproteobacteria</taxon>
        <taxon>Legionellales</taxon>
        <taxon>Legionellaceae</taxon>
        <taxon>Legionella</taxon>
    </lineage>
</organism>
<dbReference type="eggNOG" id="COG4359">
    <property type="taxonomic scope" value="Bacteria"/>
</dbReference>
<feature type="transmembrane region" description="Helical" evidence="1">
    <location>
        <begin position="273"/>
        <end position="293"/>
    </location>
</feature>
<dbReference type="OrthoDB" id="5639065at2"/>
<dbReference type="InterPro" id="IPR036412">
    <property type="entry name" value="HAD-like_sf"/>
</dbReference>
<evidence type="ECO:0000313" key="2">
    <source>
        <dbReference type="EMBL" id="CBJ11682.1"/>
    </source>
</evidence>
<feature type="transmembrane region" description="Helical" evidence="1">
    <location>
        <begin position="234"/>
        <end position="253"/>
    </location>
</feature>
<dbReference type="EMBL" id="FN650140">
    <property type="protein sequence ID" value="CBJ11682.1"/>
    <property type="molecule type" value="Genomic_DNA"/>
</dbReference>